<dbReference type="Proteomes" id="UP001626628">
    <property type="component" value="Chromosome"/>
</dbReference>
<sequence>MQVPLAVGALVTADQLGGVELGEVVFDAQRAVFGAQGPQQAGDDGGLVAEPAVVVCLGEQAEERPLGGQGDRREGLRVERLGLDGADTGDVDRPPSSQIGGREFGGAGGMDKTATPGAQKSRVDSETLYYFRAGRKTVDPNRRSPNSAP</sequence>
<name>A0ABZ2R0Q0_9ACTN</name>
<organism evidence="2 3">
    <name type="scientific">Streptomyces sirii</name>
    <dbReference type="NCBI Taxonomy" id="3127701"/>
    <lineage>
        <taxon>Bacteria</taxon>
        <taxon>Bacillati</taxon>
        <taxon>Actinomycetota</taxon>
        <taxon>Actinomycetes</taxon>
        <taxon>Kitasatosporales</taxon>
        <taxon>Streptomycetaceae</taxon>
        <taxon>Streptomyces</taxon>
    </lineage>
</organism>
<gene>
    <name evidence="2" type="ORF">WAB15_31170</name>
</gene>
<feature type="region of interest" description="Disordered" evidence="1">
    <location>
        <begin position="62"/>
        <end position="126"/>
    </location>
</feature>
<proteinExistence type="predicted"/>
<accession>A0ABZ2R0Q0</accession>
<keyword evidence="3" id="KW-1185">Reference proteome</keyword>
<protein>
    <submittedName>
        <fullName evidence="2">Uncharacterized protein</fullName>
    </submittedName>
</protein>
<evidence type="ECO:0000256" key="1">
    <source>
        <dbReference type="SAM" id="MobiDB-lite"/>
    </source>
</evidence>
<evidence type="ECO:0000313" key="2">
    <source>
        <dbReference type="EMBL" id="WXK80104.1"/>
    </source>
</evidence>
<reference evidence="2 3" key="1">
    <citation type="submission" date="2024-03" db="EMBL/GenBank/DDBJ databases">
        <title>The complete genome of Streptomyces sirii sp.nov.</title>
        <authorList>
            <person name="Zakalyukina Y.V."/>
            <person name="Belik A.R."/>
            <person name="Biryukov M.V."/>
            <person name="Baturina O.A."/>
            <person name="Kabilov M.R."/>
        </authorList>
    </citation>
    <scope>NUCLEOTIDE SEQUENCE [LARGE SCALE GENOMIC DNA]</scope>
    <source>
        <strain evidence="2 3">BP-8</strain>
    </source>
</reference>
<feature type="compositionally biased region" description="Basic and acidic residues" evidence="1">
    <location>
        <begin position="62"/>
        <end position="82"/>
    </location>
</feature>
<evidence type="ECO:0000313" key="3">
    <source>
        <dbReference type="Proteomes" id="UP001626628"/>
    </source>
</evidence>
<dbReference type="EMBL" id="CP147982">
    <property type="protein sequence ID" value="WXK80104.1"/>
    <property type="molecule type" value="Genomic_DNA"/>
</dbReference>